<accession>A0A846LK22</accession>
<dbReference type="AlphaFoldDB" id="A0A846LK22"/>
<dbReference type="InterPro" id="IPR013207">
    <property type="entry name" value="LGFP"/>
</dbReference>
<feature type="chain" id="PRO_5038713513" evidence="1">
    <location>
        <begin position="21"/>
        <end position="700"/>
    </location>
</feature>
<dbReference type="EMBL" id="JAAMPA010000001">
    <property type="protein sequence ID" value="NIH67681.1"/>
    <property type="molecule type" value="Genomic_DNA"/>
</dbReference>
<protein>
    <submittedName>
        <fullName evidence="3">Uncharacterized protein with LGFP repeats</fullName>
    </submittedName>
</protein>
<dbReference type="Proteomes" id="UP000552836">
    <property type="component" value="Unassembled WGS sequence"/>
</dbReference>
<keyword evidence="1" id="KW-0732">Signal</keyword>
<evidence type="ECO:0000313" key="3">
    <source>
        <dbReference type="EMBL" id="NIH67681.1"/>
    </source>
</evidence>
<evidence type="ECO:0000256" key="1">
    <source>
        <dbReference type="SAM" id="SignalP"/>
    </source>
</evidence>
<reference evidence="3 4" key="3">
    <citation type="submission" date="2020-02" db="EMBL/GenBank/DDBJ databases">
        <title>Sequencing the genomes of 1000 actinobacteria strains.</title>
        <authorList>
            <person name="Klenk H.-P."/>
        </authorList>
    </citation>
    <scope>NUCLEOTIDE SEQUENCE [LARGE SCALE GENOMIC DNA]</scope>
    <source>
        <strain evidence="3 4">DSM 45201</strain>
    </source>
</reference>
<comment type="caution">
    <text evidence="3">The sequence shown here is derived from an EMBL/GenBank/DDBJ whole genome shotgun (WGS) entry which is preliminary data.</text>
</comment>
<gene>
    <name evidence="3" type="ORF">FB380_002127</name>
    <name evidence="2" type="ORF">GCM10011589_30590</name>
</gene>
<evidence type="ECO:0000313" key="5">
    <source>
        <dbReference type="Proteomes" id="UP000648663"/>
    </source>
</evidence>
<reference evidence="2" key="4">
    <citation type="submission" date="2024-05" db="EMBL/GenBank/DDBJ databases">
        <authorList>
            <person name="Sun Q."/>
            <person name="Zhou Y."/>
        </authorList>
    </citation>
    <scope>NUCLEOTIDE SEQUENCE</scope>
    <source>
        <strain evidence="2">CGMCC 4.5581</strain>
    </source>
</reference>
<proteinExistence type="predicted"/>
<evidence type="ECO:0000313" key="2">
    <source>
        <dbReference type="EMBL" id="GGL72142.1"/>
    </source>
</evidence>
<reference evidence="5" key="2">
    <citation type="journal article" date="2019" name="Int. J. Syst. Evol. Microbiol.">
        <title>The Global Catalogue of Microorganisms (GCM) 10K type strain sequencing project: providing services to taxonomists for standard genome sequencing and annotation.</title>
        <authorList>
            <consortium name="The Broad Institute Genomics Platform"/>
            <consortium name="The Broad Institute Genome Sequencing Center for Infectious Disease"/>
            <person name="Wu L."/>
            <person name="Ma J."/>
        </authorList>
    </citation>
    <scope>NUCLEOTIDE SEQUENCE [LARGE SCALE GENOMIC DNA]</scope>
    <source>
        <strain evidence="5">CGMCC 4.5581</strain>
    </source>
</reference>
<sequence>MSRAVVRLLTVFALVATALALPGAGTTPASTAQAADLRYFDAGNIISDAVFFDGLAMDRGAVQTFLSTKGAACVAGEMPCLKDYRQNTADQSGDAYCSTYRGAANETAASILVKIGAACRVNPRVLLVLLQKEQGLVTGTRPSATRYTKATGFACPDTSACNPAFSGFVSQVYFAARQFQRYAAGVAGSYRAGRDNKVHYHPDLTRCGSSMVYISNKATAGLYSYTPYQPNAAALAAGYREGDSCSSYGNRNFWNYFTDWFGSTQSQGGGAIYLRYQEAGGADGPLGAPATTFVCGLTGGGCFQQFARGAIYWSPRTGAHVVTDSIRHRWGLLRWETGTLGYPTSDTWCGLAGGACFQQFQGGSLYATSPTATAYLVRGGIRDRWAAEGYENGTLGFPTSDENCGLPGGGCFSEFQKGSIYWSPRTEAQVVLPDIRTGWATVGYEGGALGYPTNSTRCGLAESGCFQRFQGGMVHHTPATGSQVTRGVFRTRWSDLGSANGILGYPTDAEYCGLRSGGCFQTFENGSLYRSSSTGPHAVTGEVLEGWAARRYEAGPLGYPVGDTYCGLTGGGCFQPFQGGYLYWTADTGAHLVRGGIFERWGAHGWEGGRLGYPTSDEYCGLARGGCFETFTGGSIYYTPATGAHSVSGVIMDAWASQGYETGRWGYPKSEPRKTATGLAQVFTGGTATYTAATGEVTFR</sequence>
<dbReference type="RefSeq" id="WP_166755038.1">
    <property type="nucleotide sequence ID" value="NZ_BAABJU010000012.1"/>
</dbReference>
<dbReference type="EMBL" id="BMMI01000005">
    <property type="protein sequence ID" value="GGL72142.1"/>
    <property type="molecule type" value="Genomic_DNA"/>
</dbReference>
<feature type="signal peptide" evidence="1">
    <location>
        <begin position="1"/>
        <end position="20"/>
    </location>
</feature>
<dbReference type="Pfam" id="PF08310">
    <property type="entry name" value="LGFP"/>
    <property type="match status" value="7"/>
</dbReference>
<evidence type="ECO:0000313" key="4">
    <source>
        <dbReference type="Proteomes" id="UP000552836"/>
    </source>
</evidence>
<keyword evidence="5" id="KW-1185">Reference proteome</keyword>
<name>A0A846LK22_9ACTN</name>
<reference evidence="2" key="1">
    <citation type="journal article" date="2014" name="Int. J. Syst. Evol. Microbiol.">
        <title>Complete genome of a new Firmicutes species belonging to the dominant human colonic microbiota ('Ruminococcus bicirculans') reveals two chromosomes and a selective capacity to utilize plant glucans.</title>
        <authorList>
            <consortium name="NISC Comparative Sequencing Program"/>
            <person name="Wegmann U."/>
            <person name="Louis P."/>
            <person name="Goesmann A."/>
            <person name="Henrissat B."/>
            <person name="Duncan S.H."/>
            <person name="Flint H.J."/>
        </authorList>
    </citation>
    <scope>NUCLEOTIDE SEQUENCE</scope>
    <source>
        <strain evidence="2">CGMCC 4.5581</strain>
    </source>
</reference>
<dbReference type="Proteomes" id="UP000648663">
    <property type="component" value="Unassembled WGS sequence"/>
</dbReference>
<organism evidence="3 4">
    <name type="scientific">Modestobacter marinus</name>
    <dbReference type="NCBI Taxonomy" id="477641"/>
    <lineage>
        <taxon>Bacteria</taxon>
        <taxon>Bacillati</taxon>
        <taxon>Actinomycetota</taxon>
        <taxon>Actinomycetes</taxon>
        <taxon>Geodermatophilales</taxon>
        <taxon>Geodermatophilaceae</taxon>
        <taxon>Modestobacter</taxon>
    </lineage>
</organism>